<gene>
    <name evidence="15" type="primary">aat</name>
    <name evidence="17" type="ORF">BECKFM1743A_GA0114220_102044</name>
    <name evidence="18" type="ORF">BECKFM1743B_GA0114221_101184</name>
    <name evidence="16" type="ORF">BECKFM1743C_GA0114222_102063</name>
</gene>
<name>A0A450SUL1_9GAMM</name>
<comment type="catalytic activity">
    <reaction evidence="5 15">
        <text>L-phenylalanyl-tRNA(Phe) + an N-terminal L-alpha-aminoacyl-[protein] = an N-terminal L-phenylalanyl-L-alpha-aminoacyl-[protein] + tRNA(Phe)</text>
        <dbReference type="Rhea" id="RHEA:43632"/>
        <dbReference type="Rhea" id="RHEA-COMP:9668"/>
        <dbReference type="Rhea" id="RHEA-COMP:9699"/>
        <dbReference type="Rhea" id="RHEA-COMP:10636"/>
        <dbReference type="Rhea" id="RHEA-COMP:10637"/>
        <dbReference type="ChEBI" id="CHEBI:78442"/>
        <dbReference type="ChEBI" id="CHEBI:78531"/>
        <dbReference type="ChEBI" id="CHEBI:78597"/>
        <dbReference type="ChEBI" id="CHEBI:83561"/>
        <dbReference type="EC" id="2.3.2.6"/>
    </reaction>
</comment>
<dbReference type="EMBL" id="CAADFL010000118">
    <property type="protein sequence ID" value="VFK09851.1"/>
    <property type="molecule type" value="Genomic_DNA"/>
</dbReference>
<evidence type="ECO:0000256" key="9">
    <source>
        <dbReference type="ARBA" id="ARBA00061535"/>
    </source>
</evidence>
<dbReference type="NCBIfam" id="TIGR00667">
    <property type="entry name" value="aat"/>
    <property type="match status" value="1"/>
</dbReference>
<dbReference type="PANTHER" id="PTHR30098">
    <property type="entry name" value="LEUCYL/PHENYLALANYL-TRNA--PROTEIN TRANSFERASE"/>
    <property type="match status" value="1"/>
</dbReference>
<evidence type="ECO:0000256" key="8">
    <source>
        <dbReference type="ARBA" id="ARBA00054043"/>
    </source>
</evidence>
<dbReference type="EMBL" id="CAADFA010000206">
    <property type="protein sequence ID" value="VFJ57674.1"/>
    <property type="molecule type" value="Genomic_DNA"/>
</dbReference>
<proteinExistence type="inferred from homology"/>
<evidence type="ECO:0000256" key="4">
    <source>
        <dbReference type="ARBA" id="ARBA00023315"/>
    </source>
</evidence>
<evidence type="ECO:0000256" key="2">
    <source>
        <dbReference type="ARBA" id="ARBA00022490"/>
    </source>
</evidence>
<dbReference type="PANTHER" id="PTHR30098:SF2">
    <property type="entry name" value="LEUCYL_PHENYLALANYL-TRNA--PROTEIN TRANSFERASE"/>
    <property type="match status" value="1"/>
</dbReference>
<reference evidence="16" key="1">
    <citation type="submission" date="2019-02" db="EMBL/GenBank/DDBJ databases">
        <authorList>
            <person name="Gruber-Vodicka R. H."/>
            <person name="Seah K. B. B."/>
        </authorList>
    </citation>
    <scope>NUCLEOTIDE SEQUENCE</scope>
    <source>
        <strain evidence="17">BECK_BZ163</strain>
        <strain evidence="18">BECK_BZ164</strain>
        <strain evidence="16">BECK_BZ165</strain>
    </source>
</reference>
<dbReference type="InterPro" id="IPR004616">
    <property type="entry name" value="Leu/Phe-tRNA_Trfase"/>
</dbReference>
<evidence type="ECO:0000256" key="11">
    <source>
        <dbReference type="ARBA" id="ARBA00074372"/>
    </source>
</evidence>
<comment type="catalytic activity">
    <reaction evidence="6 15">
        <text>N-terminal L-arginyl-[protein] + L-leucyl-tRNA(Leu) = N-terminal L-leucyl-L-arginyl-[protein] + tRNA(Leu) + H(+)</text>
        <dbReference type="Rhea" id="RHEA:50416"/>
        <dbReference type="Rhea" id="RHEA-COMP:9613"/>
        <dbReference type="Rhea" id="RHEA-COMP:9622"/>
        <dbReference type="Rhea" id="RHEA-COMP:12672"/>
        <dbReference type="Rhea" id="RHEA-COMP:12673"/>
        <dbReference type="ChEBI" id="CHEBI:15378"/>
        <dbReference type="ChEBI" id="CHEBI:64719"/>
        <dbReference type="ChEBI" id="CHEBI:78442"/>
        <dbReference type="ChEBI" id="CHEBI:78494"/>
        <dbReference type="ChEBI" id="CHEBI:133044"/>
        <dbReference type="EC" id="2.3.2.6"/>
    </reaction>
</comment>
<dbReference type="Gene3D" id="3.30.70.3550">
    <property type="entry name" value="Leucyl/phenylalanyl-tRNA-protein transferase, N-terminal domain"/>
    <property type="match status" value="1"/>
</dbReference>
<dbReference type="EMBL" id="CAADEZ010000204">
    <property type="protein sequence ID" value="VFJ57924.1"/>
    <property type="molecule type" value="Genomic_DNA"/>
</dbReference>
<dbReference type="InterPro" id="IPR042221">
    <property type="entry name" value="Leu/Phe-tRNA_Trfase_N"/>
</dbReference>
<evidence type="ECO:0000256" key="6">
    <source>
        <dbReference type="ARBA" id="ARBA00050652"/>
    </source>
</evidence>
<comment type="function">
    <text evidence="8 15">Functions in the N-end rule pathway of protein degradation where it conjugates Leu, Phe and, less efficiently, Met from aminoacyl-tRNAs to the N-termini of proteins containing an N-terminal arginine or lysine.</text>
</comment>
<evidence type="ECO:0000256" key="13">
    <source>
        <dbReference type="ARBA" id="ARBA00077165"/>
    </source>
</evidence>
<evidence type="ECO:0000313" key="16">
    <source>
        <dbReference type="EMBL" id="VFJ57674.1"/>
    </source>
</evidence>
<evidence type="ECO:0000256" key="10">
    <source>
        <dbReference type="ARBA" id="ARBA00066767"/>
    </source>
</evidence>
<dbReference type="AlphaFoldDB" id="A0A450SUL1"/>
<dbReference type="GO" id="GO:0005737">
    <property type="term" value="C:cytoplasm"/>
    <property type="evidence" value="ECO:0007669"/>
    <property type="project" value="UniProtKB-SubCell"/>
</dbReference>
<evidence type="ECO:0000256" key="12">
    <source>
        <dbReference type="ARBA" id="ARBA00077136"/>
    </source>
</evidence>
<accession>A0A450SUL1</accession>
<dbReference type="GO" id="GO:0008914">
    <property type="term" value="F:leucyl-tRNA--protein transferase activity"/>
    <property type="evidence" value="ECO:0007669"/>
    <property type="project" value="UniProtKB-UniRule"/>
</dbReference>
<evidence type="ECO:0000256" key="1">
    <source>
        <dbReference type="ARBA" id="ARBA00004496"/>
    </source>
</evidence>
<dbReference type="InterPro" id="IPR016181">
    <property type="entry name" value="Acyl_CoA_acyltransferase"/>
</dbReference>
<evidence type="ECO:0000256" key="5">
    <source>
        <dbReference type="ARBA" id="ARBA00050607"/>
    </source>
</evidence>
<evidence type="ECO:0000313" key="17">
    <source>
        <dbReference type="EMBL" id="VFJ57924.1"/>
    </source>
</evidence>
<dbReference type="GO" id="GO:0030163">
    <property type="term" value="P:protein catabolic process"/>
    <property type="evidence" value="ECO:0007669"/>
    <property type="project" value="UniProtKB-UniRule"/>
</dbReference>
<keyword evidence="3 15" id="KW-0808">Transferase</keyword>
<dbReference type="Pfam" id="PF03588">
    <property type="entry name" value="Leu_Phe_trans"/>
    <property type="match status" value="1"/>
</dbReference>
<comment type="subcellular location">
    <subcellularLocation>
        <location evidence="1 15">Cytoplasm</location>
    </subcellularLocation>
</comment>
<evidence type="ECO:0000313" key="18">
    <source>
        <dbReference type="EMBL" id="VFK09851.1"/>
    </source>
</evidence>
<dbReference type="Gene3D" id="3.40.630.70">
    <property type="entry name" value="Leucyl/phenylalanyl-tRNA-protein transferase, C-terminal domain"/>
    <property type="match status" value="1"/>
</dbReference>
<evidence type="ECO:0000256" key="7">
    <source>
        <dbReference type="ARBA" id="ARBA00051538"/>
    </source>
</evidence>
<keyword evidence="4 15" id="KW-0012">Acyltransferase</keyword>
<organism evidence="16">
    <name type="scientific">Candidatus Kentrum sp. FM</name>
    <dbReference type="NCBI Taxonomy" id="2126340"/>
    <lineage>
        <taxon>Bacteria</taxon>
        <taxon>Pseudomonadati</taxon>
        <taxon>Pseudomonadota</taxon>
        <taxon>Gammaproteobacteria</taxon>
        <taxon>Candidatus Kentrum</taxon>
    </lineage>
</organism>
<protein>
    <recommendedName>
        <fullName evidence="11 15">Leucyl/phenylalanyl-tRNA--protein transferase</fullName>
        <ecNumber evidence="10 15">2.3.2.6</ecNumber>
    </recommendedName>
    <alternativeName>
        <fullName evidence="12 15">L/F-transferase</fullName>
    </alternativeName>
    <alternativeName>
        <fullName evidence="13 15">Leucyltransferase</fullName>
    </alternativeName>
    <alternativeName>
        <fullName evidence="14 15">Phenyalanyltransferase</fullName>
    </alternativeName>
</protein>
<comment type="similarity">
    <text evidence="9 15">Belongs to the L/F-transferase family.</text>
</comment>
<dbReference type="EC" id="2.3.2.6" evidence="10 15"/>
<dbReference type="InterPro" id="IPR042203">
    <property type="entry name" value="Leu/Phe-tRNA_Trfase_C"/>
</dbReference>
<comment type="catalytic activity">
    <reaction evidence="7 15">
        <text>N-terminal L-lysyl-[protein] + L-leucyl-tRNA(Leu) = N-terminal L-leucyl-L-lysyl-[protein] + tRNA(Leu) + H(+)</text>
        <dbReference type="Rhea" id="RHEA:12340"/>
        <dbReference type="Rhea" id="RHEA-COMP:9613"/>
        <dbReference type="Rhea" id="RHEA-COMP:9622"/>
        <dbReference type="Rhea" id="RHEA-COMP:12670"/>
        <dbReference type="Rhea" id="RHEA-COMP:12671"/>
        <dbReference type="ChEBI" id="CHEBI:15378"/>
        <dbReference type="ChEBI" id="CHEBI:65249"/>
        <dbReference type="ChEBI" id="CHEBI:78442"/>
        <dbReference type="ChEBI" id="CHEBI:78494"/>
        <dbReference type="ChEBI" id="CHEBI:133043"/>
        <dbReference type="EC" id="2.3.2.6"/>
    </reaction>
</comment>
<evidence type="ECO:0000256" key="15">
    <source>
        <dbReference type="HAMAP-Rule" id="MF_00688"/>
    </source>
</evidence>
<evidence type="ECO:0000256" key="3">
    <source>
        <dbReference type="ARBA" id="ARBA00022679"/>
    </source>
</evidence>
<dbReference type="FunFam" id="3.30.70.3550:FF:000001">
    <property type="entry name" value="Leucyl/phenylalanyl-tRNA--protein transferase"/>
    <property type="match status" value="1"/>
</dbReference>
<keyword evidence="2 15" id="KW-0963">Cytoplasm</keyword>
<dbReference type="HAMAP" id="MF_00688">
    <property type="entry name" value="Leu_Phe_trans"/>
    <property type="match status" value="1"/>
</dbReference>
<sequence length="218" mass="24773">MPKIDRILSRHSPPSAFPDPVNALTEPNGLLAIGGDLQPARLLFAYRNGIFPWYGEGEPILWWSPDPRAVLFPERIKISRSLHKTLRQGRFRITHDRCFPDVIRECAAPRTDQAGTWITDRMQEAYIRLHELGYAHSVECWKDGALAGGLYGVGLGKIFFAESMFTRVRDASKVALVELCRQDYRVIDCQFLTEHLARLGANTVSRTHFLALVRNNAR</sequence>
<dbReference type="SUPFAM" id="SSF55729">
    <property type="entry name" value="Acyl-CoA N-acyltransferases (Nat)"/>
    <property type="match status" value="1"/>
</dbReference>
<evidence type="ECO:0000256" key="14">
    <source>
        <dbReference type="ARBA" id="ARBA00083640"/>
    </source>
</evidence>